<dbReference type="RefSeq" id="WP_231145002.1">
    <property type="nucleotide sequence ID" value="NZ_CP088100.1"/>
</dbReference>
<dbReference type="Proteomes" id="UP001430990">
    <property type="component" value="Chromosome"/>
</dbReference>
<organism evidence="1 2">
    <name type="scientific">Bradyrhizobium barranii</name>
    <dbReference type="NCBI Taxonomy" id="2992140"/>
    <lineage>
        <taxon>Bacteria</taxon>
        <taxon>Pseudomonadati</taxon>
        <taxon>Pseudomonadota</taxon>
        <taxon>Alphaproteobacteria</taxon>
        <taxon>Hyphomicrobiales</taxon>
        <taxon>Nitrobacteraceae</taxon>
        <taxon>Bradyrhizobium</taxon>
    </lineage>
</organism>
<keyword evidence="2" id="KW-1185">Reference proteome</keyword>
<reference evidence="1" key="1">
    <citation type="submission" date="2021-11" db="EMBL/GenBank/DDBJ databases">
        <title>Australian commercial rhizobial inoculants.</title>
        <authorList>
            <person name="Kohlmeier M.G."/>
            <person name="O'Hara G.W."/>
            <person name="Colombi E."/>
            <person name="Ramsay J.P."/>
            <person name="Terpolilli J."/>
        </authorList>
    </citation>
    <scope>NUCLEOTIDE SEQUENCE</scope>
    <source>
        <strain evidence="1">CC829</strain>
    </source>
</reference>
<name>A0ABY3QZI5_9BRAD</name>
<evidence type="ECO:0000313" key="2">
    <source>
        <dbReference type="Proteomes" id="UP001430990"/>
    </source>
</evidence>
<gene>
    <name evidence="1" type="ORF">BjapCC829_21725</name>
</gene>
<accession>A0ABY3QZI5</accession>
<protein>
    <submittedName>
        <fullName evidence="1">Uncharacterized protein</fullName>
    </submittedName>
</protein>
<evidence type="ECO:0000313" key="1">
    <source>
        <dbReference type="EMBL" id="UFW91013.1"/>
    </source>
</evidence>
<sequence>MARRSKKKAVMEKPVAITVLTGEMAFIERGIDRLQARLDDMGQKDQLDEEFIDMAANRMAGASAARKRIKAINAAMDGKTLVELRRANGPMEALIIGQKIAGEEMMAIMDMERAMMAISGAGFIKPVSLELKSAGKKGEWSRMTEDSVENYRAWADFWSARKTYGDHTSEIVVRAVIHGHSFRTIAHDVSKDRETCARIAVRGLRDYAARSGWVPRTLARKWMDEALKSFRGRPVGELGLAVARAKRLREVAA</sequence>
<dbReference type="EMBL" id="CP088100">
    <property type="protein sequence ID" value="UFW91013.1"/>
    <property type="molecule type" value="Genomic_DNA"/>
</dbReference>
<proteinExistence type="predicted"/>